<proteinExistence type="predicted"/>
<dbReference type="HOGENOM" id="CLU_3122293_0_0_11"/>
<evidence type="ECO:0000313" key="2">
    <source>
        <dbReference type="Proteomes" id="UP000017174"/>
    </source>
</evidence>
<accession>U7V6J6</accession>
<sequence length="50" mass="5736">MGAADSAIVTILPGHPSGFGGFYTEKHIFYIFVTRRINITHDFAHRRIFR</sequence>
<dbReference type="AlphaFoldDB" id="U7V6J6"/>
<gene>
    <name evidence="1" type="ORF">HMPREF0742_00825</name>
</gene>
<reference evidence="1 2" key="1">
    <citation type="submission" date="2013-08" db="EMBL/GenBank/DDBJ databases">
        <authorList>
            <person name="Weinstock G."/>
            <person name="Sodergren E."/>
            <person name="Wylie T."/>
            <person name="Fulton L."/>
            <person name="Fulton R."/>
            <person name="Fronick C."/>
            <person name="O'Laughlin M."/>
            <person name="Godfrey J."/>
            <person name="Miner T."/>
            <person name="Herter B."/>
            <person name="Appelbaum E."/>
            <person name="Cordes M."/>
            <person name="Lek S."/>
            <person name="Wollam A."/>
            <person name="Pepin K.H."/>
            <person name="Palsikar V.B."/>
            <person name="Mitreva M."/>
            <person name="Wilson R.K."/>
        </authorList>
    </citation>
    <scope>NUCLEOTIDE SEQUENCE [LARGE SCALE GENOMIC DNA]</scope>
    <source>
        <strain evidence="1 2">F0184</strain>
    </source>
</reference>
<dbReference type="Proteomes" id="UP000017174">
    <property type="component" value="Unassembled WGS sequence"/>
</dbReference>
<protein>
    <submittedName>
        <fullName evidence="1">Uncharacterized protein</fullName>
    </submittedName>
</protein>
<dbReference type="EMBL" id="AXZG01000030">
    <property type="protein sequence ID" value="ERT66754.1"/>
    <property type="molecule type" value="Genomic_DNA"/>
</dbReference>
<comment type="caution">
    <text evidence="1">The sequence shown here is derived from an EMBL/GenBank/DDBJ whole genome shotgun (WGS) entry which is preliminary data.</text>
</comment>
<evidence type="ECO:0000313" key="1">
    <source>
        <dbReference type="EMBL" id="ERT66754.1"/>
    </source>
</evidence>
<name>U7V6J6_9MICC</name>
<organism evidence="1 2">
    <name type="scientific">Rothia aeria F0184</name>
    <dbReference type="NCBI Taxonomy" id="888019"/>
    <lineage>
        <taxon>Bacteria</taxon>
        <taxon>Bacillati</taxon>
        <taxon>Actinomycetota</taxon>
        <taxon>Actinomycetes</taxon>
        <taxon>Micrococcales</taxon>
        <taxon>Micrococcaceae</taxon>
        <taxon>Rothia</taxon>
    </lineage>
</organism>